<organism evidence="9 10">
    <name type="scientific">Escovopsis weberi</name>
    <dbReference type="NCBI Taxonomy" id="150374"/>
    <lineage>
        <taxon>Eukaryota</taxon>
        <taxon>Fungi</taxon>
        <taxon>Dikarya</taxon>
        <taxon>Ascomycota</taxon>
        <taxon>Pezizomycotina</taxon>
        <taxon>Sordariomycetes</taxon>
        <taxon>Hypocreomycetidae</taxon>
        <taxon>Hypocreales</taxon>
        <taxon>Hypocreaceae</taxon>
        <taxon>Escovopsis</taxon>
    </lineage>
</organism>
<dbReference type="GO" id="GO:0008270">
    <property type="term" value="F:zinc ion binding"/>
    <property type="evidence" value="ECO:0007669"/>
    <property type="project" value="InterPro"/>
</dbReference>
<comment type="caution">
    <text evidence="9">The sequence shown here is derived from an EMBL/GenBank/DDBJ whole genome shotgun (WGS) entry which is preliminary data.</text>
</comment>
<protein>
    <submittedName>
        <fullName evidence="9">Putative formaldehyde dehydrogenase</fullName>
    </submittedName>
</protein>
<dbReference type="InterPro" id="IPR013154">
    <property type="entry name" value="ADH-like_N"/>
</dbReference>
<keyword evidence="4" id="KW-0560">Oxidoreductase</keyword>
<dbReference type="EMBL" id="LGSR01000020">
    <property type="protein sequence ID" value="KOS18750.1"/>
    <property type="molecule type" value="Genomic_DNA"/>
</dbReference>
<dbReference type="InterPro" id="IPR011032">
    <property type="entry name" value="GroES-like_sf"/>
</dbReference>
<feature type="region of interest" description="Disordered" evidence="6">
    <location>
        <begin position="201"/>
        <end position="227"/>
    </location>
</feature>
<dbReference type="OrthoDB" id="1879366at2759"/>
<dbReference type="STRING" id="150374.A0A0M8N2Q6"/>
<keyword evidence="10" id="KW-1185">Reference proteome</keyword>
<evidence type="ECO:0000256" key="6">
    <source>
        <dbReference type="SAM" id="MobiDB-lite"/>
    </source>
</evidence>
<dbReference type="SUPFAM" id="SSF51735">
    <property type="entry name" value="NAD(P)-binding Rossmann-fold domains"/>
    <property type="match status" value="1"/>
</dbReference>
<evidence type="ECO:0000313" key="10">
    <source>
        <dbReference type="Proteomes" id="UP000053831"/>
    </source>
</evidence>
<dbReference type="Gene3D" id="3.90.180.10">
    <property type="entry name" value="Medium-chain alcohol dehydrogenases, catalytic domain"/>
    <property type="match status" value="1"/>
</dbReference>
<dbReference type="PANTHER" id="PTHR42683">
    <property type="entry name" value="ALDEHYDE REDUCTASE"/>
    <property type="match status" value="1"/>
</dbReference>
<dbReference type="AlphaFoldDB" id="A0A0M8N2Q6"/>
<dbReference type="InterPro" id="IPR013149">
    <property type="entry name" value="ADH-like_C"/>
</dbReference>
<evidence type="ECO:0000256" key="5">
    <source>
        <dbReference type="RuleBase" id="RU361277"/>
    </source>
</evidence>
<keyword evidence="2 5" id="KW-0479">Metal-binding</keyword>
<dbReference type="SUPFAM" id="SSF50129">
    <property type="entry name" value="GroES-like"/>
    <property type="match status" value="1"/>
</dbReference>
<comment type="cofactor">
    <cofactor evidence="1 5">
        <name>Zn(2+)</name>
        <dbReference type="ChEBI" id="CHEBI:29105"/>
    </cofactor>
</comment>
<name>A0A0M8N2Q6_ESCWE</name>
<dbReference type="GO" id="GO:0016616">
    <property type="term" value="F:oxidoreductase activity, acting on the CH-OH group of donors, NAD or NADP as acceptor"/>
    <property type="evidence" value="ECO:0007669"/>
    <property type="project" value="InterPro"/>
</dbReference>
<reference evidence="9 10" key="1">
    <citation type="submission" date="2015-07" db="EMBL/GenBank/DDBJ databases">
        <title>The genome of the fungus Escovopsis weberi, a specialized disease agent of ant agriculture.</title>
        <authorList>
            <person name="de Man T.J."/>
            <person name="Stajich J.E."/>
            <person name="Kubicek C.P."/>
            <person name="Chenthamara K."/>
            <person name="Atanasova L."/>
            <person name="Druzhinina I.S."/>
            <person name="Birnbaum S."/>
            <person name="Barribeau S.M."/>
            <person name="Teiling C."/>
            <person name="Suen G."/>
            <person name="Currie C."/>
            <person name="Gerardo N.M."/>
        </authorList>
    </citation>
    <scope>NUCLEOTIDE SEQUENCE [LARGE SCALE GENOMIC DNA]</scope>
</reference>
<evidence type="ECO:0000313" key="9">
    <source>
        <dbReference type="EMBL" id="KOS18750.1"/>
    </source>
</evidence>
<sequence length="337" mass="35461">MPEFTVFRGGPDGVKRGTTVKPDELSGDRVLKHRDIVLGHEGVGVVEAVGPDAAGLRRGDRVGWGYETNSCGRCLDCLSADEIYCRRREVYGGPGADYDQGSFASHAVLREAFLHRIPAGLGDADAAPLQCAGATVFSALQGVGVGATVGVVGVGGLGHMAIQFAAKMGCRVVALSSSGRKREDALELGAHRFVVTGGKDGDGAGAGDAGGQGNGNGNGNDGPEDEWPISRLLVTTSALPDWRAVMPLLGTRAVVYVLTASRDDVRVPCLPLLSKGISVRGMLTASRGEHRRMLDFAALHGIRPLVERFPMSEAGIREAIERLESGRIRFRAVLIPQ</sequence>
<feature type="domain" description="Alcohol dehydrogenase-like N-terminal" evidence="8">
    <location>
        <begin position="33"/>
        <end position="118"/>
    </location>
</feature>
<dbReference type="InterPro" id="IPR047109">
    <property type="entry name" value="CAD-like"/>
</dbReference>
<evidence type="ECO:0000256" key="2">
    <source>
        <dbReference type="ARBA" id="ARBA00022723"/>
    </source>
</evidence>
<dbReference type="Pfam" id="PF08240">
    <property type="entry name" value="ADH_N"/>
    <property type="match status" value="1"/>
</dbReference>
<keyword evidence="3 5" id="KW-0862">Zinc</keyword>
<dbReference type="InterPro" id="IPR002328">
    <property type="entry name" value="ADH_Zn_CS"/>
</dbReference>
<dbReference type="Proteomes" id="UP000053831">
    <property type="component" value="Unassembled WGS sequence"/>
</dbReference>
<dbReference type="PROSITE" id="PS00059">
    <property type="entry name" value="ADH_ZINC"/>
    <property type="match status" value="1"/>
</dbReference>
<feature type="compositionally biased region" description="Gly residues" evidence="6">
    <location>
        <begin position="203"/>
        <end position="220"/>
    </location>
</feature>
<dbReference type="Gene3D" id="3.40.50.720">
    <property type="entry name" value="NAD(P)-binding Rossmann-like Domain"/>
    <property type="match status" value="1"/>
</dbReference>
<dbReference type="InterPro" id="IPR036291">
    <property type="entry name" value="NAD(P)-bd_dom_sf"/>
</dbReference>
<dbReference type="Pfam" id="PF00107">
    <property type="entry name" value="ADH_zinc_N"/>
    <property type="match status" value="1"/>
</dbReference>
<feature type="domain" description="Alcohol dehydrogenase-like C-terminal" evidence="7">
    <location>
        <begin position="156"/>
        <end position="196"/>
    </location>
</feature>
<evidence type="ECO:0000259" key="8">
    <source>
        <dbReference type="Pfam" id="PF08240"/>
    </source>
</evidence>
<dbReference type="FunFam" id="3.40.50.720:FF:000022">
    <property type="entry name" value="Cinnamyl alcohol dehydrogenase"/>
    <property type="match status" value="1"/>
</dbReference>
<evidence type="ECO:0000259" key="7">
    <source>
        <dbReference type="Pfam" id="PF00107"/>
    </source>
</evidence>
<gene>
    <name evidence="9" type="ORF">ESCO_000030</name>
</gene>
<accession>A0A0M8N2Q6</accession>
<proteinExistence type="inferred from homology"/>
<evidence type="ECO:0000256" key="4">
    <source>
        <dbReference type="ARBA" id="ARBA00023002"/>
    </source>
</evidence>
<evidence type="ECO:0000256" key="1">
    <source>
        <dbReference type="ARBA" id="ARBA00001947"/>
    </source>
</evidence>
<comment type="similarity">
    <text evidence="5">Belongs to the zinc-containing alcohol dehydrogenase family.</text>
</comment>
<evidence type="ECO:0000256" key="3">
    <source>
        <dbReference type="ARBA" id="ARBA00022833"/>
    </source>
</evidence>